<dbReference type="OrthoDB" id="616263at2759"/>
<dbReference type="InterPro" id="IPR036397">
    <property type="entry name" value="RNaseH_sf"/>
</dbReference>
<dbReference type="PANTHER" id="PTHR46060:SF2">
    <property type="entry name" value="HISTONE-LYSINE N-METHYLTRANSFERASE SETMAR"/>
    <property type="match status" value="1"/>
</dbReference>
<dbReference type="GO" id="GO:0046975">
    <property type="term" value="F:histone H3K36 methyltransferase activity"/>
    <property type="evidence" value="ECO:0007669"/>
    <property type="project" value="TreeGrafter"/>
</dbReference>
<dbReference type="Gene3D" id="3.30.420.10">
    <property type="entry name" value="Ribonuclease H-like superfamily/Ribonuclease H"/>
    <property type="match status" value="1"/>
</dbReference>
<dbReference type="GO" id="GO:0042800">
    <property type="term" value="F:histone H3K4 methyltransferase activity"/>
    <property type="evidence" value="ECO:0007669"/>
    <property type="project" value="TreeGrafter"/>
</dbReference>
<dbReference type="Pfam" id="PF17906">
    <property type="entry name" value="HTH_48"/>
    <property type="match status" value="1"/>
</dbReference>
<evidence type="ECO:0000313" key="3">
    <source>
        <dbReference type="Proteomes" id="UP000186922"/>
    </source>
</evidence>
<dbReference type="InterPro" id="IPR001888">
    <property type="entry name" value="Transposase_1"/>
</dbReference>
<dbReference type="GO" id="GO:0005634">
    <property type="term" value="C:nucleus"/>
    <property type="evidence" value="ECO:0007669"/>
    <property type="project" value="TreeGrafter"/>
</dbReference>
<accession>A0A1D1W7W4</accession>
<comment type="caution">
    <text evidence="2">The sequence shown here is derived from an EMBL/GenBank/DDBJ whole genome shotgun (WGS) entry which is preliminary data.</text>
</comment>
<dbReference type="GO" id="GO:0031297">
    <property type="term" value="P:replication fork processing"/>
    <property type="evidence" value="ECO:0007669"/>
    <property type="project" value="TreeGrafter"/>
</dbReference>
<evidence type="ECO:0000259" key="1">
    <source>
        <dbReference type="Pfam" id="PF17906"/>
    </source>
</evidence>
<dbReference type="GO" id="GO:0044774">
    <property type="term" value="P:mitotic DNA integrity checkpoint signaling"/>
    <property type="evidence" value="ECO:0007669"/>
    <property type="project" value="TreeGrafter"/>
</dbReference>
<keyword evidence="3" id="KW-1185">Reference proteome</keyword>
<dbReference type="PANTHER" id="PTHR46060">
    <property type="entry name" value="MARINER MOS1 TRANSPOSASE-LIKE PROTEIN"/>
    <property type="match status" value="1"/>
</dbReference>
<dbReference type="Pfam" id="PF01359">
    <property type="entry name" value="Transposase_1"/>
    <property type="match status" value="1"/>
</dbReference>
<dbReference type="InterPro" id="IPR041426">
    <property type="entry name" value="Mos1_HTH"/>
</dbReference>
<reference evidence="2 3" key="1">
    <citation type="journal article" date="2016" name="Nat. Commun.">
        <title>Extremotolerant tardigrade genome and improved radiotolerance of human cultured cells by tardigrade-unique protein.</title>
        <authorList>
            <person name="Hashimoto T."/>
            <person name="Horikawa D.D."/>
            <person name="Saito Y."/>
            <person name="Kuwahara H."/>
            <person name="Kozuka-Hata H."/>
            <person name="Shin-I T."/>
            <person name="Minakuchi Y."/>
            <person name="Ohishi K."/>
            <person name="Motoyama A."/>
            <person name="Aizu T."/>
            <person name="Enomoto A."/>
            <person name="Kondo K."/>
            <person name="Tanaka S."/>
            <person name="Hara Y."/>
            <person name="Koshikawa S."/>
            <person name="Sagara H."/>
            <person name="Miura T."/>
            <person name="Yokobori S."/>
            <person name="Miyagawa K."/>
            <person name="Suzuki Y."/>
            <person name="Kubo T."/>
            <person name="Oyama M."/>
            <person name="Kohara Y."/>
            <person name="Fujiyama A."/>
            <person name="Arakawa K."/>
            <person name="Katayama T."/>
            <person name="Toyoda A."/>
            <person name="Kunieda T."/>
        </authorList>
    </citation>
    <scope>NUCLEOTIDE SEQUENCE [LARGE SCALE GENOMIC DNA]</scope>
    <source>
        <strain evidence="2 3">YOKOZUNA-1</strain>
    </source>
</reference>
<dbReference type="GO" id="GO:0000793">
    <property type="term" value="C:condensed chromosome"/>
    <property type="evidence" value="ECO:0007669"/>
    <property type="project" value="TreeGrafter"/>
</dbReference>
<sequence length="355" mass="41163">MLVCCFCPLCGVVGAPMDKSKLRTIFEYEFRRGTNAAQTARNINNMFGEEATNERTVERWYARFRSGDFSLEDYPHGRPKLKVNNDELRKLVESDPSQTSAVLSQHFNISPVTIDLHLLQIGKVKKLEKWVPHELSALQKRHRVDVCLSLLNRPRNEPFLHRIVTCDEKWILYNNRKRKKVILSPGEVPKTIPKPELHQRKIMVTVWWTMEGIVHYDFVPPGKTKVADYYSLELEEMMKKLTVKQPKLINRDKPLLLHDNAKAHSAKKTSARLRELGLETLPDPPYSPDLAPTDYHFFLNFDNLLRGRKFNSEEAVKSAFENFAGSLSLEFFRKGLSCLPDKWQKCVDSNGEYFD</sequence>
<dbReference type="GO" id="GO:0000729">
    <property type="term" value="P:DNA double-strand break processing"/>
    <property type="evidence" value="ECO:0007669"/>
    <property type="project" value="TreeGrafter"/>
</dbReference>
<gene>
    <name evidence="2" type="primary">RvY_18613-1</name>
    <name evidence="2" type="synonym">RvY_18613.1</name>
    <name evidence="2" type="ORF">RvY_18613</name>
</gene>
<dbReference type="GO" id="GO:0003697">
    <property type="term" value="F:single-stranded DNA binding"/>
    <property type="evidence" value="ECO:0007669"/>
    <property type="project" value="TreeGrafter"/>
</dbReference>
<organism evidence="2 3">
    <name type="scientific">Ramazzottius varieornatus</name>
    <name type="common">Water bear</name>
    <name type="synonym">Tardigrade</name>
    <dbReference type="NCBI Taxonomy" id="947166"/>
    <lineage>
        <taxon>Eukaryota</taxon>
        <taxon>Metazoa</taxon>
        <taxon>Ecdysozoa</taxon>
        <taxon>Tardigrada</taxon>
        <taxon>Eutardigrada</taxon>
        <taxon>Parachela</taxon>
        <taxon>Hypsibioidea</taxon>
        <taxon>Ramazzottiidae</taxon>
        <taxon>Ramazzottius</taxon>
    </lineage>
</organism>
<dbReference type="GO" id="GO:0003690">
    <property type="term" value="F:double-stranded DNA binding"/>
    <property type="evidence" value="ECO:0007669"/>
    <property type="project" value="TreeGrafter"/>
</dbReference>
<name>A0A1D1W7W4_RAMVA</name>
<proteinExistence type="predicted"/>
<dbReference type="GO" id="GO:0000014">
    <property type="term" value="F:single-stranded DNA endodeoxyribonuclease activity"/>
    <property type="evidence" value="ECO:0007669"/>
    <property type="project" value="TreeGrafter"/>
</dbReference>
<feature type="domain" description="Mos1 transposase HTH" evidence="1">
    <location>
        <begin position="19"/>
        <end position="68"/>
    </location>
</feature>
<dbReference type="GO" id="GO:0044547">
    <property type="term" value="F:DNA topoisomerase binding"/>
    <property type="evidence" value="ECO:0007669"/>
    <property type="project" value="TreeGrafter"/>
</dbReference>
<dbReference type="EMBL" id="BDGG01000020">
    <property type="protein sequence ID" value="GAV09003.1"/>
    <property type="molecule type" value="Genomic_DNA"/>
</dbReference>
<dbReference type="InterPro" id="IPR052709">
    <property type="entry name" value="Transposase-MT_Hybrid"/>
</dbReference>
<dbReference type="STRING" id="947166.A0A1D1W7W4"/>
<evidence type="ECO:0000313" key="2">
    <source>
        <dbReference type="EMBL" id="GAV09003.1"/>
    </source>
</evidence>
<dbReference type="AlphaFoldDB" id="A0A1D1W7W4"/>
<dbReference type="Proteomes" id="UP000186922">
    <property type="component" value="Unassembled WGS sequence"/>
</dbReference>
<dbReference type="GO" id="GO:0015074">
    <property type="term" value="P:DNA integration"/>
    <property type="evidence" value="ECO:0007669"/>
    <property type="project" value="TreeGrafter"/>
</dbReference>
<dbReference type="Gene3D" id="1.10.10.1450">
    <property type="match status" value="1"/>
</dbReference>
<dbReference type="GO" id="GO:0035861">
    <property type="term" value="C:site of double-strand break"/>
    <property type="evidence" value="ECO:0007669"/>
    <property type="project" value="TreeGrafter"/>
</dbReference>
<protein>
    <recommendedName>
        <fullName evidence="1">Mos1 transposase HTH domain-containing protein</fullName>
    </recommendedName>
</protein>
<dbReference type="GO" id="GO:0006303">
    <property type="term" value="P:double-strand break repair via nonhomologous end joining"/>
    <property type="evidence" value="ECO:0007669"/>
    <property type="project" value="TreeGrafter"/>
</dbReference>